<accession>A0A8X6R0Q6</accession>
<protein>
    <submittedName>
        <fullName evidence="1">Uncharacterized protein</fullName>
    </submittedName>
</protein>
<keyword evidence="2" id="KW-1185">Reference proteome</keyword>
<gene>
    <name evidence="1" type="ORF">NPIL_275191</name>
</gene>
<comment type="caution">
    <text evidence="1">The sequence shown here is derived from an EMBL/GenBank/DDBJ whole genome shotgun (WGS) entry which is preliminary data.</text>
</comment>
<evidence type="ECO:0000313" key="1">
    <source>
        <dbReference type="EMBL" id="GFU47025.1"/>
    </source>
</evidence>
<reference evidence="1" key="1">
    <citation type="submission" date="2020-08" db="EMBL/GenBank/DDBJ databases">
        <title>Multicomponent nature underlies the extraordinary mechanical properties of spider dragline silk.</title>
        <authorList>
            <person name="Kono N."/>
            <person name="Nakamura H."/>
            <person name="Mori M."/>
            <person name="Yoshida Y."/>
            <person name="Ohtoshi R."/>
            <person name="Malay A.D."/>
            <person name="Moran D.A.P."/>
            <person name="Tomita M."/>
            <person name="Numata K."/>
            <person name="Arakawa K."/>
        </authorList>
    </citation>
    <scope>NUCLEOTIDE SEQUENCE</scope>
</reference>
<name>A0A8X6R0Q6_NEPPI</name>
<dbReference type="AlphaFoldDB" id="A0A8X6R0Q6"/>
<organism evidence="1 2">
    <name type="scientific">Nephila pilipes</name>
    <name type="common">Giant wood spider</name>
    <name type="synonym">Nephila maculata</name>
    <dbReference type="NCBI Taxonomy" id="299642"/>
    <lineage>
        <taxon>Eukaryota</taxon>
        <taxon>Metazoa</taxon>
        <taxon>Ecdysozoa</taxon>
        <taxon>Arthropoda</taxon>
        <taxon>Chelicerata</taxon>
        <taxon>Arachnida</taxon>
        <taxon>Araneae</taxon>
        <taxon>Araneomorphae</taxon>
        <taxon>Entelegynae</taxon>
        <taxon>Araneoidea</taxon>
        <taxon>Nephilidae</taxon>
        <taxon>Nephila</taxon>
    </lineage>
</organism>
<dbReference type="Proteomes" id="UP000887013">
    <property type="component" value="Unassembled WGS sequence"/>
</dbReference>
<evidence type="ECO:0000313" key="2">
    <source>
        <dbReference type="Proteomes" id="UP000887013"/>
    </source>
</evidence>
<dbReference type="EMBL" id="BMAW01037111">
    <property type="protein sequence ID" value="GFU47025.1"/>
    <property type="molecule type" value="Genomic_DNA"/>
</dbReference>
<sequence length="101" mass="11692">MTNLRNSAVNEERIVRRGINQEFPSCGEGYHKALEQLQSCHGKDILIEVNRKKGCVAFFVPVLINLVTAIKREKKSVDERQIIVQNNQELFSFSRYELQDI</sequence>
<proteinExistence type="predicted"/>